<evidence type="ECO:0000313" key="4">
    <source>
        <dbReference type="EMBL" id="ADO76742.1"/>
    </source>
</evidence>
<dbReference type="Gene3D" id="2.60.40.1190">
    <property type="match status" value="1"/>
</dbReference>
<evidence type="ECO:0000259" key="3">
    <source>
        <dbReference type="Pfam" id="PF09985"/>
    </source>
</evidence>
<dbReference type="InterPro" id="IPR019248">
    <property type="entry name" value="Glucodextran_C"/>
</dbReference>
<dbReference type="Pfam" id="PF09985">
    <property type="entry name" value="Glucodextran_C"/>
    <property type="match status" value="1"/>
</dbReference>
<proteinExistence type="predicted"/>
<evidence type="ECO:0000256" key="2">
    <source>
        <dbReference type="SAM" id="SignalP"/>
    </source>
</evidence>
<sequence length="316" mass="36852">MDFKKIKNKKTKFLILFMLCLFILPITVNAKEARVVFNHLDGIGDDYGPGNYYYPRNHIFQNQGNLFDLKSLTILEKEKEYQFCFDFVKLTDPWGAKYGFSLPLIEIYLDNQAKGSNKLFHKGANISFSQDFYWNKFIKISGWWVRVFNPDSKKENILNINDLSFANPNKIENMNLIKKGNSIYLSLAKKDLGSLKNSKIVVLVGSFDPFGYDHFRSLSKNKDYWKIYSKNQTKIDQAPRVLDILVPRAQSQKEVLKGEMPEVPYLRVSAQVSKPQPTLVDYLMPVNKLSIIILLFYLVAIYIIIYKFKYENKNKN</sequence>
<protein>
    <recommendedName>
        <fullName evidence="3">Glucodextranase-like C-terminal domain-containing protein</fullName>
    </recommendedName>
</protein>
<dbReference type="STRING" id="572479.Hprae_0588"/>
<dbReference type="RefSeq" id="WP_014552775.1">
    <property type="nucleotide sequence ID" value="NC_017455.1"/>
</dbReference>
<keyword evidence="1" id="KW-0472">Membrane</keyword>
<dbReference type="HOGENOM" id="CLU_077116_0_0_9"/>
<keyword evidence="1" id="KW-1133">Transmembrane helix</keyword>
<dbReference type="KEGG" id="hpk:Hprae_0588"/>
<dbReference type="PATRIC" id="fig|572479.3.peg.594"/>
<dbReference type="CDD" id="cd09626">
    <property type="entry name" value="DOMON_glucodextranase_like"/>
    <property type="match status" value="1"/>
</dbReference>
<dbReference type="eggNOG" id="COG4945">
    <property type="taxonomic scope" value="Bacteria"/>
</dbReference>
<dbReference type="SUPFAM" id="SSF49344">
    <property type="entry name" value="CBD9-like"/>
    <property type="match status" value="1"/>
</dbReference>
<reference evidence="5" key="1">
    <citation type="submission" date="2010-10" db="EMBL/GenBank/DDBJ databases">
        <title>The complete genome of Halanaerobium praevalens DSM 2228.</title>
        <authorList>
            <consortium name="US DOE Joint Genome Institute (JGI-PGF)"/>
            <person name="Lucas S."/>
            <person name="Copeland A."/>
            <person name="Lapidus A."/>
            <person name="Glavina del Rio T."/>
            <person name="Dalin E."/>
            <person name="Tice H."/>
            <person name="Bruce D."/>
            <person name="Goodwin L."/>
            <person name="Pitluck S."/>
            <person name="Kyrpides N."/>
            <person name="Mavromatis K."/>
            <person name="Ivanova N."/>
            <person name="Ovchinnikova G."/>
            <person name="Chertkov O."/>
            <person name="Detter J.C."/>
            <person name="Han C."/>
            <person name="Larimer F."/>
            <person name="Land M."/>
            <person name="Hauser L."/>
            <person name="Markowitz V."/>
            <person name="Cheng J.-F."/>
            <person name="Hugenholtz P."/>
            <person name="Woyke T."/>
            <person name="Wu D."/>
            <person name="Tindall B."/>
            <person name="Pomrenke H.G."/>
            <person name="Brambilla E."/>
            <person name="Klenk H.-P."/>
            <person name="Eisen J.A."/>
        </authorList>
    </citation>
    <scope>NUCLEOTIDE SEQUENCE [LARGE SCALE GENOMIC DNA]</scope>
    <source>
        <strain evidence="5">ATCC 33744 / DSM 2228 / GSL</strain>
    </source>
</reference>
<evidence type="ECO:0000256" key="1">
    <source>
        <dbReference type="SAM" id="Phobius"/>
    </source>
</evidence>
<name>E3DPR7_HALPG</name>
<feature type="domain" description="Glucodextranase-like C-terminal" evidence="3">
    <location>
        <begin position="37"/>
        <end position="258"/>
    </location>
</feature>
<evidence type="ECO:0000313" key="5">
    <source>
        <dbReference type="Proteomes" id="UP000006866"/>
    </source>
</evidence>
<dbReference type="Proteomes" id="UP000006866">
    <property type="component" value="Chromosome"/>
</dbReference>
<dbReference type="AlphaFoldDB" id="E3DPR7"/>
<reference evidence="4 5" key="2">
    <citation type="journal article" date="2011" name="Stand. Genomic Sci.">
        <title>Complete genome sequence of the extremely halophilic Halanaerobium praevalens type strain (GSL).</title>
        <authorList>
            <person name="Ivanova N."/>
            <person name="Sikorski J."/>
            <person name="Chertkov O."/>
            <person name="Nolan M."/>
            <person name="Lucas S."/>
            <person name="Hammon N."/>
            <person name="Deshpande S."/>
            <person name="Cheng J.F."/>
            <person name="Tapia R."/>
            <person name="Han C."/>
            <person name="Goodwin L."/>
            <person name="Pitluck S."/>
            <person name="Huntemann M."/>
            <person name="Liolios K."/>
            <person name="Pagani I."/>
            <person name="Mavromatis K."/>
            <person name="Ovchinikova G."/>
            <person name="Pati A."/>
            <person name="Chen A."/>
            <person name="Palaniappan K."/>
            <person name="Land M."/>
            <person name="Hauser L."/>
            <person name="Brambilla E.M."/>
            <person name="Kannan K.P."/>
            <person name="Rohde M."/>
            <person name="Tindall B.J."/>
            <person name="Goker M."/>
            <person name="Detter J.C."/>
            <person name="Woyke T."/>
            <person name="Bristow J."/>
            <person name="Eisen J.A."/>
            <person name="Markowitz V."/>
            <person name="Hugenholtz P."/>
            <person name="Kyrpides N.C."/>
            <person name="Klenk H.P."/>
            <person name="Lapidus A."/>
        </authorList>
    </citation>
    <scope>NUCLEOTIDE SEQUENCE [LARGE SCALE GENOMIC DNA]</scope>
    <source>
        <strain evidence="5">ATCC 33744 / DSM 2228 / GSL</strain>
    </source>
</reference>
<dbReference type="OrthoDB" id="9806081at2"/>
<feature type="chain" id="PRO_5003168048" description="Glucodextranase-like C-terminal domain-containing protein" evidence="2">
    <location>
        <begin position="31"/>
        <end position="316"/>
    </location>
</feature>
<gene>
    <name evidence="4" type="ordered locus">Hprae_0588</name>
</gene>
<feature type="transmembrane region" description="Helical" evidence="1">
    <location>
        <begin position="289"/>
        <end position="308"/>
    </location>
</feature>
<feature type="signal peptide" evidence="2">
    <location>
        <begin position="1"/>
        <end position="30"/>
    </location>
</feature>
<accession>E3DPR7</accession>
<organism evidence="4 5">
    <name type="scientific">Halanaerobium praevalens (strain ATCC 33744 / DSM 2228 / GSL)</name>
    <dbReference type="NCBI Taxonomy" id="572479"/>
    <lineage>
        <taxon>Bacteria</taxon>
        <taxon>Bacillati</taxon>
        <taxon>Bacillota</taxon>
        <taxon>Clostridia</taxon>
        <taxon>Halanaerobiales</taxon>
        <taxon>Halanaerobiaceae</taxon>
        <taxon>Halanaerobium</taxon>
    </lineage>
</organism>
<keyword evidence="2" id="KW-0732">Signal</keyword>
<keyword evidence="1" id="KW-0812">Transmembrane</keyword>
<dbReference type="EMBL" id="CP002175">
    <property type="protein sequence ID" value="ADO76742.1"/>
    <property type="molecule type" value="Genomic_DNA"/>
</dbReference>
<keyword evidence="5" id="KW-1185">Reference proteome</keyword>